<protein>
    <recommendedName>
        <fullName evidence="4">Transposase</fullName>
    </recommendedName>
</protein>
<organism evidence="2 3">
    <name type="scientific">Deinococcus aetherius</name>
    <dbReference type="NCBI Taxonomy" id="200252"/>
    <lineage>
        <taxon>Bacteria</taxon>
        <taxon>Thermotogati</taxon>
        <taxon>Deinococcota</taxon>
        <taxon>Deinococci</taxon>
        <taxon>Deinococcales</taxon>
        <taxon>Deinococcaceae</taxon>
        <taxon>Deinococcus</taxon>
    </lineage>
</organism>
<sequence>MLEAGNPVTVVCDRHGISESTFHLWKQKSDEAEEAEDRASPFFGFSERVRASQAIAEEKALKIVWDAAVGGRKVTKTVVKRKALVQDEPDPDWGPGSERRRLVMETDRTLLEEETTVTTYQTLPNPSLARWFLERRNRKDWGNSLSLTGEGGKGPIRYRDEGKLDLGKLSDDELDHLEKLYEKAEAGAGAADEPGADQG</sequence>
<accession>A0ABN6RSA2</accession>
<feature type="region of interest" description="Disordered" evidence="1">
    <location>
        <begin position="141"/>
        <end position="160"/>
    </location>
</feature>
<evidence type="ECO:0000313" key="2">
    <source>
        <dbReference type="EMBL" id="BDP44858.1"/>
    </source>
</evidence>
<dbReference type="Pfam" id="PF01527">
    <property type="entry name" value="HTH_Tnp_1"/>
    <property type="match status" value="1"/>
</dbReference>
<evidence type="ECO:0008006" key="4">
    <source>
        <dbReference type="Google" id="ProtNLM"/>
    </source>
</evidence>
<dbReference type="Proteomes" id="UP001064971">
    <property type="component" value="Plasmid pDAETH-4"/>
</dbReference>
<name>A0ABN6RSA2_9DEIO</name>
<keyword evidence="2" id="KW-0614">Plasmid</keyword>
<dbReference type="InterPro" id="IPR002514">
    <property type="entry name" value="Transposase_8"/>
</dbReference>
<reference evidence="2" key="1">
    <citation type="submission" date="2022-07" db="EMBL/GenBank/DDBJ databases">
        <title>Complete Genome Sequence of the Radioresistant Bacterium Deinococcus aetherius ST0316, Isolated from the Air Dust collected in Lower Stratosphere above Japan.</title>
        <authorList>
            <person name="Satoh K."/>
            <person name="Hagiwara K."/>
            <person name="Katsumata K."/>
            <person name="Kubo A."/>
            <person name="Yokobori S."/>
            <person name="Yamagishi A."/>
            <person name="Oono Y."/>
            <person name="Narumi I."/>
        </authorList>
    </citation>
    <scope>NUCLEOTIDE SEQUENCE</scope>
    <source>
        <strain evidence="2">ST0316</strain>
        <plasmid evidence="2">pDAETH-4</plasmid>
    </source>
</reference>
<gene>
    <name evidence="2" type="ORF">DAETH_48270</name>
</gene>
<keyword evidence="3" id="KW-1185">Reference proteome</keyword>
<geneLocation type="plasmid" evidence="2 3">
    <name>pDAETH-4</name>
</geneLocation>
<proteinExistence type="predicted"/>
<dbReference type="EMBL" id="AP026564">
    <property type="protein sequence ID" value="BDP44858.1"/>
    <property type="molecule type" value="Genomic_DNA"/>
</dbReference>
<evidence type="ECO:0000256" key="1">
    <source>
        <dbReference type="SAM" id="MobiDB-lite"/>
    </source>
</evidence>
<evidence type="ECO:0000313" key="3">
    <source>
        <dbReference type="Proteomes" id="UP001064971"/>
    </source>
</evidence>